<dbReference type="EMBL" id="CAFBRB010000067">
    <property type="protein sequence ID" value="CAB5075182.1"/>
    <property type="molecule type" value="Genomic_DNA"/>
</dbReference>
<evidence type="ECO:0000313" key="2">
    <source>
        <dbReference type="EMBL" id="CAB4697428.1"/>
    </source>
</evidence>
<dbReference type="SUPFAM" id="SSF54427">
    <property type="entry name" value="NTF2-like"/>
    <property type="match status" value="1"/>
</dbReference>
<dbReference type="InterPro" id="IPR032710">
    <property type="entry name" value="NTF2-like_dom_sf"/>
</dbReference>
<dbReference type="EMBL" id="CAFAZX010000003">
    <property type="protein sequence ID" value="CAB4839767.1"/>
    <property type="molecule type" value="Genomic_DNA"/>
</dbReference>
<dbReference type="EMBL" id="CAFABI010000019">
    <property type="protein sequence ID" value="CAB4822325.1"/>
    <property type="molecule type" value="Genomic_DNA"/>
</dbReference>
<dbReference type="EMBL" id="CAEZZR010000026">
    <property type="protein sequence ID" value="CAB4768366.1"/>
    <property type="molecule type" value="Genomic_DNA"/>
</dbReference>
<protein>
    <submittedName>
        <fullName evidence="4">Unannotated protein</fullName>
    </submittedName>
</protein>
<reference evidence="4" key="1">
    <citation type="submission" date="2020-05" db="EMBL/GenBank/DDBJ databases">
        <authorList>
            <person name="Chiriac C."/>
            <person name="Salcher M."/>
            <person name="Ghai R."/>
            <person name="Kavagutti S V."/>
        </authorList>
    </citation>
    <scope>NUCLEOTIDE SEQUENCE</scope>
</reference>
<evidence type="ECO:0000313" key="5">
    <source>
        <dbReference type="EMBL" id="CAB4839767.1"/>
    </source>
</evidence>
<evidence type="ECO:0000313" key="4">
    <source>
        <dbReference type="EMBL" id="CAB4822325.1"/>
    </source>
</evidence>
<accession>A0A6J6ZNK3</accession>
<gene>
    <name evidence="1" type="ORF">UFOPK2254_00200</name>
    <name evidence="2" type="ORF">UFOPK2646_00266</name>
    <name evidence="3" type="ORF">UFOPK2907_00410</name>
    <name evidence="4" type="ORF">UFOPK3197_00277</name>
    <name evidence="5" type="ORF">UFOPK3241_00126</name>
    <name evidence="6" type="ORF">UFOPK3707_00376</name>
    <name evidence="7" type="ORF">UFOPK3937_00036</name>
    <name evidence="8" type="ORF">UFOPK4265_00262</name>
    <name evidence="9" type="ORF">UFOPK4401_00723</name>
</gene>
<dbReference type="EMBL" id="CAFBOJ010000002">
    <property type="protein sequence ID" value="CAB4970203.1"/>
    <property type="molecule type" value="Genomic_DNA"/>
</dbReference>
<evidence type="ECO:0000313" key="1">
    <source>
        <dbReference type="EMBL" id="CAB4651826.1"/>
    </source>
</evidence>
<evidence type="ECO:0000313" key="6">
    <source>
        <dbReference type="EMBL" id="CAB4921597.1"/>
    </source>
</evidence>
<sequence>MTISERRTAGQIYRDYNVAENNHDLVTTTSLVAVDLKVEVNGVRQVSSGADDERAMAILYAHYPDYRRVIKHIIDGIDEAAVVWEMRGTPALVNGVLGLPLLVSGVSVVKSDGKVLTEASLFADSSALDAVLNAASQEHQEF</sequence>
<dbReference type="AlphaFoldDB" id="A0A6J6ZNK3"/>
<evidence type="ECO:0000313" key="9">
    <source>
        <dbReference type="EMBL" id="CAB5075182.1"/>
    </source>
</evidence>
<organism evidence="4">
    <name type="scientific">freshwater metagenome</name>
    <dbReference type="NCBI Taxonomy" id="449393"/>
    <lineage>
        <taxon>unclassified sequences</taxon>
        <taxon>metagenomes</taxon>
        <taxon>ecological metagenomes</taxon>
    </lineage>
</organism>
<dbReference type="EMBL" id="CAEZYB010000017">
    <property type="protein sequence ID" value="CAB4697428.1"/>
    <property type="molecule type" value="Genomic_DNA"/>
</dbReference>
<proteinExistence type="predicted"/>
<dbReference type="Gene3D" id="3.10.450.50">
    <property type="match status" value="1"/>
</dbReference>
<evidence type="ECO:0000313" key="8">
    <source>
        <dbReference type="EMBL" id="CAB5047330.1"/>
    </source>
</evidence>
<dbReference type="EMBL" id="CAFBQK010000019">
    <property type="protein sequence ID" value="CAB5047330.1"/>
    <property type="molecule type" value="Genomic_DNA"/>
</dbReference>
<name>A0A6J6ZNK3_9ZZZZ</name>
<evidence type="ECO:0000313" key="7">
    <source>
        <dbReference type="EMBL" id="CAB4970203.1"/>
    </source>
</evidence>
<evidence type="ECO:0000313" key="3">
    <source>
        <dbReference type="EMBL" id="CAB4768366.1"/>
    </source>
</evidence>
<dbReference type="EMBL" id="CAEZWO010000011">
    <property type="protein sequence ID" value="CAB4651826.1"/>
    <property type="molecule type" value="Genomic_DNA"/>
</dbReference>
<dbReference type="EMBL" id="CAFBMY010000040">
    <property type="protein sequence ID" value="CAB4921597.1"/>
    <property type="molecule type" value="Genomic_DNA"/>
</dbReference>